<accession>A0A2K1KEF3</accession>
<dbReference type="InParanoid" id="A0A2K1KEF3"/>
<dbReference type="Proteomes" id="UP000006727">
    <property type="component" value="Chromosome 6"/>
</dbReference>
<name>A0A2K1KEF3_PHYPA</name>
<keyword evidence="4" id="KW-1185">Reference proteome</keyword>
<dbReference type="Gramene" id="Pp3c6_5234V3.1">
    <property type="protein sequence ID" value="PAC:32975783.CDS.1"/>
    <property type="gene ID" value="Pp3c6_5234"/>
</dbReference>
<dbReference type="EMBL" id="ABEU02000006">
    <property type="protein sequence ID" value="PNR52150.1"/>
    <property type="molecule type" value="Genomic_DNA"/>
</dbReference>
<evidence type="ECO:0000313" key="2">
    <source>
        <dbReference type="EMBL" id="PNR52150.1"/>
    </source>
</evidence>
<dbReference type="Gramene" id="Pp3c6_5199V3.1">
    <property type="protein sequence ID" value="PAC:32978892.CDS.1"/>
    <property type="gene ID" value="Pp3c6_5199"/>
</dbReference>
<reference evidence="3" key="3">
    <citation type="submission" date="2020-12" db="UniProtKB">
        <authorList>
            <consortium name="EnsemblPlants"/>
        </authorList>
    </citation>
    <scope>IDENTIFICATION</scope>
</reference>
<dbReference type="EnsemblPlants" id="Pp3c6_5199V3.1">
    <property type="protein sequence ID" value="PAC:32978892.CDS.1"/>
    <property type="gene ID" value="Pp3c6_5199"/>
</dbReference>
<evidence type="ECO:0000313" key="3">
    <source>
        <dbReference type="EnsemblPlants" id="PAC:32975783.CDS.1"/>
    </source>
</evidence>
<dbReference type="EnsemblPlants" id="Pp3c6_5234V3.1">
    <property type="protein sequence ID" value="PAC:32975783.CDS.1"/>
    <property type="gene ID" value="Pp3c6_5234"/>
</dbReference>
<proteinExistence type="predicted"/>
<sequence>MHRVNLFDMVLTRSMHIFCAILTPFSSKTCHDIPSNRPLLLGILGCPLGQVLRAQTPPSSLQTTTECAPRNQRHLPRSITRNWFEGEESRRAHSNATERTLASCAHSASGVVPENDRCSCISDRLLLWKIFVSESEYFLYVAMSHFVWVRHLTVPKLVSSMSTATYLLNSRRSET</sequence>
<evidence type="ECO:0000313" key="4">
    <source>
        <dbReference type="Proteomes" id="UP000006727"/>
    </source>
</evidence>
<dbReference type="AlphaFoldDB" id="A0A2K1KEF3"/>
<evidence type="ECO:0000313" key="1">
    <source>
        <dbReference type="EMBL" id="PNR52148.1"/>
    </source>
</evidence>
<reference evidence="2 4" key="2">
    <citation type="journal article" date="2018" name="Plant J.">
        <title>The Physcomitrella patens chromosome-scale assembly reveals moss genome structure and evolution.</title>
        <authorList>
            <person name="Lang D."/>
            <person name="Ullrich K.K."/>
            <person name="Murat F."/>
            <person name="Fuchs J."/>
            <person name="Jenkins J."/>
            <person name="Haas F.B."/>
            <person name="Piednoel M."/>
            <person name="Gundlach H."/>
            <person name="Van Bel M."/>
            <person name="Meyberg R."/>
            <person name="Vives C."/>
            <person name="Morata J."/>
            <person name="Symeonidi A."/>
            <person name="Hiss M."/>
            <person name="Muchero W."/>
            <person name="Kamisugi Y."/>
            <person name="Saleh O."/>
            <person name="Blanc G."/>
            <person name="Decker E.L."/>
            <person name="van Gessel N."/>
            <person name="Grimwood J."/>
            <person name="Hayes R.D."/>
            <person name="Graham S.W."/>
            <person name="Gunter L.E."/>
            <person name="McDaniel S.F."/>
            <person name="Hoernstein S.N.W."/>
            <person name="Larsson A."/>
            <person name="Li F.W."/>
            <person name="Perroud P.F."/>
            <person name="Phillips J."/>
            <person name="Ranjan P."/>
            <person name="Rokshar D.S."/>
            <person name="Rothfels C.J."/>
            <person name="Schneider L."/>
            <person name="Shu S."/>
            <person name="Stevenson D.W."/>
            <person name="Thummler F."/>
            <person name="Tillich M."/>
            <person name="Villarreal Aguilar J.C."/>
            <person name="Widiez T."/>
            <person name="Wong G.K."/>
            <person name="Wymore A."/>
            <person name="Zhang Y."/>
            <person name="Zimmer A.D."/>
            <person name="Quatrano R.S."/>
            <person name="Mayer K.F.X."/>
            <person name="Goodstein D."/>
            <person name="Casacuberta J.M."/>
            <person name="Vandepoele K."/>
            <person name="Reski R."/>
            <person name="Cuming A.C."/>
            <person name="Tuskan G.A."/>
            <person name="Maumus F."/>
            <person name="Salse J."/>
            <person name="Schmutz J."/>
            <person name="Rensing S.A."/>
        </authorList>
    </citation>
    <scope>NUCLEOTIDE SEQUENCE [LARGE SCALE GENOMIC DNA]</scope>
    <source>
        <strain evidence="3 4">cv. Gransden 2004</strain>
    </source>
</reference>
<dbReference type="EMBL" id="ABEU02000006">
    <property type="protein sequence ID" value="PNR52148.1"/>
    <property type="molecule type" value="Genomic_DNA"/>
</dbReference>
<organism evidence="2">
    <name type="scientific">Physcomitrium patens</name>
    <name type="common">Spreading-leaved earth moss</name>
    <name type="synonym">Physcomitrella patens</name>
    <dbReference type="NCBI Taxonomy" id="3218"/>
    <lineage>
        <taxon>Eukaryota</taxon>
        <taxon>Viridiplantae</taxon>
        <taxon>Streptophyta</taxon>
        <taxon>Embryophyta</taxon>
        <taxon>Bryophyta</taxon>
        <taxon>Bryophytina</taxon>
        <taxon>Bryopsida</taxon>
        <taxon>Funariidae</taxon>
        <taxon>Funariales</taxon>
        <taxon>Funariaceae</taxon>
        <taxon>Physcomitrium</taxon>
    </lineage>
</organism>
<protein>
    <submittedName>
        <fullName evidence="2 3">Uncharacterized protein</fullName>
    </submittedName>
</protein>
<gene>
    <name evidence="1" type="ORF">PHYPA_008522</name>
    <name evidence="2" type="ORF">PHYPA_008524</name>
</gene>
<reference evidence="2 4" key="1">
    <citation type="journal article" date="2008" name="Science">
        <title>The Physcomitrella genome reveals evolutionary insights into the conquest of land by plants.</title>
        <authorList>
            <person name="Rensing S."/>
            <person name="Lang D."/>
            <person name="Zimmer A."/>
            <person name="Terry A."/>
            <person name="Salamov A."/>
            <person name="Shapiro H."/>
            <person name="Nishiyama T."/>
            <person name="Perroud P.-F."/>
            <person name="Lindquist E."/>
            <person name="Kamisugi Y."/>
            <person name="Tanahashi T."/>
            <person name="Sakakibara K."/>
            <person name="Fujita T."/>
            <person name="Oishi K."/>
            <person name="Shin-I T."/>
            <person name="Kuroki Y."/>
            <person name="Toyoda A."/>
            <person name="Suzuki Y."/>
            <person name="Hashimoto A."/>
            <person name="Yamaguchi K."/>
            <person name="Sugano A."/>
            <person name="Kohara Y."/>
            <person name="Fujiyama A."/>
            <person name="Anterola A."/>
            <person name="Aoki S."/>
            <person name="Ashton N."/>
            <person name="Barbazuk W.B."/>
            <person name="Barker E."/>
            <person name="Bennetzen J."/>
            <person name="Bezanilla M."/>
            <person name="Blankenship R."/>
            <person name="Cho S.H."/>
            <person name="Dutcher S."/>
            <person name="Estelle M."/>
            <person name="Fawcett J.A."/>
            <person name="Gundlach H."/>
            <person name="Hanada K."/>
            <person name="Heyl A."/>
            <person name="Hicks K.A."/>
            <person name="Hugh J."/>
            <person name="Lohr M."/>
            <person name="Mayer K."/>
            <person name="Melkozernov A."/>
            <person name="Murata T."/>
            <person name="Nelson D."/>
            <person name="Pils B."/>
            <person name="Prigge M."/>
            <person name="Reiss B."/>
            <person name="Renner T."/>
            <person name="Rombauts S."/>
            <person name="Rushton P."/>
            <person name="Sanderfoot A."/>
            <person name="Schween G."/>
            <person name="Shiu S.-H."/>
            <person name="Stueber K."/>
            <person name="Theodoulou F.L."/>
            <person name="Tu H."/>
            <person name="Van de Peer Y."/>
            <person name="Verrier P.J."/>
            <person name="Waters E."/>
            <person name="Wood A."/>
            <person name="Yang L."/>
            <person name="Cove D."/>
            <person name="Cuming A."/>
            <person name="Hasebe M."/>
            <person name="Lucas S."/>
            <person name="Mishler D.B."/>
            <person name="Reski R."/>
            <person name="Grigoriev I."/>
            <person name="Quatrano R.S."/>
            <person name="Boore J.L."/>
        </authorList>
    </citation>
    <scope>NUCLEOTIDE SEQUENCE [LARGE SCALE GENOMIC DNA]</scope>
    <source>
        <strain evidence="3 4">cv. Gransden 2004</strain>
    </source>
</reference>